<protein>
    <submittedName>
        <fullName evidence="6">Cell division protein FtsK</fullName>
    </submittedName>
</protein>
<feature type="region of interest" description="Disordered" evidence="4">
    <location>
        <begin position="455"/>
        <end position="502"/>
    </location>
</feature>
<dbReference type="AlphaFoldDB" id="A0A2T0GSD3"/>
<evidence type="ECO:0000256" key="1">
    <source>
        <dbReference type="ARBA" id="ARBA00022741"/>
    </source>
</evidence>
<sequence length="502" mass="56123">MRDTRVTAGETERTPARLLLRFLARHPRSVGTLAAVTITGAYVGFHVMLIGAGATMAAGASWAVLDRPTFDRFAGRWLRAWWRRWLTYHRKWQRVVFSCGLVQSSPKGDTRLPRLVSVRSAWCWDSVRVRLLDGQTPADYEAVLDRLASSYNARRATLRTLKPQVISLDFQRREPFDVLLTPLPEMPREEHAVDLSRLPIGQDEYGREFALNLVDGLHHLFAGATGAGKGSWMWGLLRALAPWIRSGRVRLWVLDPKGGMEFGQGAELFHRLATDDQSGLDLAREYVDTLDARKTEMGRQGRRTWTPGDSADYPLDLLIIDELASMTEYTDRDISREFERLLSKALAQFRAVGGRVVAATQEPTKDVIPMRGLFPTKVALRLEEASYVDMALGEGARDRGAFADQIPDYMPGVAYLTREGHREPLRVRAAYTSDEDITELLRFATSTEATVLNFPTDTDTGSNTDSAEATGTEQTATVTDSSDIEHIEVIDDGEDDDDFDAA</sequence>
<dbReference type="PROSITE" id="PS50901">
    <property type="entry name" value="FTSK"/>
    <property type="match status" value="1"/>
</dbReference>
<dbReference type="Pfam" id="PF01580">
    <property type="entry name" value="FtsK_SpoIIIE"/>
    <property type="match status" value="1"/>
</dbReference>
<dbReference type="PANTHER" id="PTHR22683">
    <property type="entry name" value="SPORULATION PROTEIN RELATED"/>
    <property type="match status" value="1"/>
</dbReference>
<proteinExistence type="predicted"/>
<keyword evidence="7" id="KW-1185">Reference proteome</keyword>
<accession>A0A2T0GSD3</accession>
<organism evidence="6 7">
    <name type="scientific">Actinopolyspora mortivallis</name>
    <dbReference type="NCBI Taxonomy" id="33906"/>
    <lineage>
        <taxon>Bacteria</taxon>
        <taxon>Bacillati</taxon>
        <taxon>Actinomycetota</taxon>
        <taxon>Actinomycetes</taxon>
        <taxon>Actinopolysporales</taxon>
        <taxon>Actinopolysporaceae</taxon>
        <taxon>Actinopolyspora</taxon>
    </lineage>
</organism>
<dbReference type="InterPro" id="IPR027417">
    <property type="entry name" value="P-loop_NTPase"/>
</dbReference>
<dbReference type="GO" id="GO:0003677">
    <property type="term" value="F:DNA binding"/>
    <property type="evidence" value="ECO:0007669"/>
    <property type="project" value="InterPro"/>
</dbReference>
<gene>
    <name evidence="6" type="ORF">CEP50_17795</name>
</gene>
<dbReference type="InterPro" id="IPR050206">
    <property type="entry name" value="FtsK/SpoIIIE/SftA"/>
</dbReference>
<dbReference type="EMBL" id="PVSR01000046">
    <property type="protein sequence ID" value="PRW62010.1"/>
    <property type="molecule type" value="Genomic_DNA"/>
</dbReference>
<dbReference type="InParanoid" id="A0A2T0GSD3"/>
<dbReference type="Gene3D" id="3.40.50.300">
    <property type="entry name" value="P-loop containing nucleotide triphosphate hydrolases"/>
    <property type="match status" value="1"/>
</dbReference>
<evidence type="ECO:0000313" key="6">
    <source>
        <dbReference type="EMBL" id="PRW62010.1"/>
    </source>
</evidence>
<feature type="domain" description="FtsK" evidence="5">
    <location>
        <begin position="206"/>
        <end position="389"/>
    </location>
</feature>
<dbReference type="RefSeq" id="WP_106115090.1">
    <property type="nucleotide sequence ID" value="NZ_PVSR01000046.1"/>
</dbReference>
<keyword evidence="1 3" id="KW-0547">Nucleotide-binding</keyword>
<name>A0A2T0GSD3_ACTMO</name>
<keyword evidence="2 3" id="KW-0067">ATP-binding</keyword>
<dbReference type="GO" id="GO:0051301">
    <property type="term" value="P:cell division"/>
    <property type="evidence" value="ECO:0007669"/>
    <property type="project" value="UniProtKB-KW"/>
</dbReference>
<dbReference type="GO" id="GO:0005524">
    <property type="term" value="F:ATP binding"/>
    <property type="evidence" value="ECO:0007669"/>
    <property type="project" value="UniProtKB-UniRule"/>
</dbReference>
<evidence type="ECO:0000259" key="5">
    <source>
        <dbReference type="PROSITE" id="PS50901"/>
    </source>
</evidence>
<dbReference type="Proteomes" id="UP000239352">
    <property type="component" value="Unassembled WGS sequence"/>
</dbReference>
<evidence type="ECO:0000256" key="2">
    <source>
        <dbReference type="ARBA" id="ARBA00022840"/>
    </source>
</evidence>
<dbReference type="InterPro" id="IPR002543">
    <property type="entry name" value="FtsK_dom"/>
</dbReference>
<dbReference type="SUPFAM" id="SSF52540">
    <property type="entry name" value="P-loop containing nucleoside triphosphate hydrolases"/>
    <property type="match status" value="1"/>
</dbReference>
<evidence type="ECO:0000256" key="4">
    <source>
        <dbReference type="SAM" id="MobiDB-lite"/>
    </source>
</evidence>
<feature type="compositionally biased region" description="Acidic residues" evidence="4">
    <location>
        <begin position="490"/>
        <end position="502"/>
    </location>
</feature>
<comment type="caution">
    <text evidence="6">The sequence shown here is derived from an EMBL/GenBank/DDBJ whole genome shotgun (WGS) entry which is preliminary data.</text>
</comment>
<keyword evidence="6" id="KW-0132">Cell division</keyword>
<keyword evidence="6" id="KW-0131">Cell cycle</keyword>
<dbReference type="CDD" id="cd01127">
    <property type="entry name" value="TrwB_TraG_TraD_VirD4"/>
    <property type="match status" value="1"/>
</dbReference>
<evidence type="ECO:0000256" key="3">
    <source>
        <dbReference type="PROSITE-ProRule" id="PRU00289"/>
    </source>
</evidence>
<dbReference type="PANTHER" id="PTHR22683:SF41">
    <property type="entry name" value="DNA TRANSLOCASE FTSK"/>
    <property type="match status" value="1"/>
</dbReference>
<reference evidence="6 7" key="1">
    <citation type="submission" date="2018-03" db="EMBL/GenBank/DDBJ databases">
        <title>Actinopolyspora mortivallis from Sahara, screening for active biomolecules.</title>
        <authorList>
            <person name="Selama O."/>
            <person name="Wellington E.M.H."/>
            <person name="Hacene H."/>
        </authorList>
    </citation>
    <scope>NUCLEOTIDE SEQUENCE [LARGE SCALE GENOMIC DNA]</scope>
    <source>
        <strain evidence="6 7">M5A</strain>
    </source>
</reference>
<evidence type="ECO:0000313" key="7">
    <source>
        <dbReference type="Proteomes" id="UP000239352"/>
    </source>
</evidence>
<feature type="compositionally biased region" description="Polar residues" evidence="4">
    <location>
        <begin position="455"/>
        <end position="481"/>
    </location>
</feature>
<feature type="binding site" evidence="3">
    <location>
        <begin position="223"/>
        <end position="230"/>
    </location>
    <ligand>
        <name>ATP</name>
        <dbReference type="ChEBI" id="CHEBI:30616"/>
    </ligand>
</feature>